<accession>A0A409YT45</accession>
<evidence type="ECO:0000313" key="4">
    <source>
        <dbReference type="Proteomes" id="UP000284842"/>
    </source>
</evidence>
<feature type="region of interest" description="Disordered" evidence="1">
    <location>
        <begin position="47"/>
        <end position="114"/>
    </location>
</feature>
<evidence type="ECO:0000313" key="3">
    <source>
        <dbReference type="EMBL" id="PPR06170.1"/>
    </source>
</evidence>
<organism evidence="3 4">
    <name type="scientific">Panaeolus cyanescens</name>
    <dbReference type="NCBI Taxonomy" id="181874"/>
    <lineage>
        <taxon>Eukaryota</taxon>
        <taxon>Fungi</taxon>
        <taxon>Dikarya</taxon>
        <taxon>Basidiomycota</taxon>
        <taxon>Agaricomycotina</taxon>
        <taxon>Agaricomycetes</taxon>
        <taxon>Agaricomycetidae</taxon>
        <taxon>Agaricales</taxon>
        <taxon>Agaricineae</taxon>
        <taxon>Galeropsidaceae</taxon>
        <taxon>Panaeolus</taxon>
    </lineage>
</organism>
<feature type="signal peptide" evidence="2">
    <location>
        <begin position="1"/>
        <end position="19"/>
    </location>
</feature>
<dbReference type="InParanoid" id="A0A409YT45"/>
<dbReference type="AlphaFoldDB" id="A0A409YT45"/>
<name>A0A409YT45_9AGAR</name>
<protein>
    <submittedName>
        <fullName evidence="3">Uncharacterized protein</fullName>
    </submittedName>
</protein>
<sequence length="318" mass="35361">MRFTLISFILTAVLSGIAALPVDTLNPVPHSQWPDLQLYGRTQTALVQSTGQQSKAVSKQARPSTSGNQDPTSATDATKGDSKGNKGKGASVCPTPPKTANKAPKKVTSTSTENKRDFESLYARYIPEPSMLTSDPTINPYSRKPEAQQLLGNCGYVYQDPCSFNQLIKSYSNEALARRDIAILMISGEFLWWGYLINHITHTDGSEHKTYFVYLQKKRGQPIDKLQHYADLERTDQARLLTLWRAINQAVHHKIVYYLGLGLQHPALRVQSILIVARSDTDVSVEFVGWCGASINPYGPIQMLPSQIEAMRDQALRP</sequence>
<evidence type="ECO:0000256" key="1">
    <source>
        <dbReference type="SAM" id="MobiDB-lite"/>
    </source>
</evidence>
<feature type="compositionally biased region" description="Polar residues" evidence="1">
    <location>
        <begin position="47"/>
        <end position="76"/>
    </location>
</feature>
<proteinExistence type="predicted"/>
<comment type="caution">
    <text evidence="3">The sequence shown here is derived from an EMBL/GenBank/DDBJ whole genome shotgun (WGS) entry which is preliminary data.</text>
</comment>
<reference evidence="3 4" key="1">
    <citation type="journal article" date="2018" name="Evol. Lett.">
        <title>Horizontal gene cluster transfer increased hallucinogenic mushroom diversity.</title>
        <authorList>
            <person name="Reynolds H.T."/>
            <person name="Vijayakumar V."/>
            <person name="Gluck-Thaler E."/>
            <person name="Korotkin H.B."/>
            <person name="Matheny P.B."/>
            <person name="Slot J.C."/>
        </authorList>
    </citation>
    <scope>NUCLEOTIDE SEQUENCE [LARGE SCALE GENOMIC DNA]</scope>
    <source>
        <strain evidence="3 4">2629</strain>
    </source>
</reference>
<evidence type="ECO:0000256" key="2">
    <source>
        <dbReference type="SAM" id="SignalP"/>
    </source>
</evidence>
<feature type="chain" id="PRO_5019342713" evidence="2">
    <location>
        <begin position="20"/>
        <end position="318"/>
    </location>
</feature>
<dbReference type="EMBL" id="NHTK01000699">
    <property type="protein sequence ID" value="PPR06170.1"/>
    <property type="molecule type" value="Genomic_DNA"/>
</dbReference>
<keyword evidence="4" id="KW-1185">Reference proteome</keyword>
<keyword evidence="2" id="KW-0732">Signal</keyword>
<dbReference type="Proteomes" id="UP000284842">
    <property type="component" value="Unassembled WGS sequence"/>
</dbReference>
<gene>
    <name evidence="3" type="ORF">CVT24_000717</name>
</gene>